<evidence type="ECO:0000256" key="3">
    <source>
        <dbReference type="SAM" id="SignalP"/>
    </source>
</evidence>
<dbReference type="RefSeq" id="WP_140587458.1">
    <property type="nucleotide sequence ID" value="NZ_VFRR01000005.1"/>
</dbReference>
<evidence type="ECO:0000313" key="5">
    <source>
        <dbReference type="EMBL" id="TPE54506.1"/>
    </source>
</evidence>
<dbReference type="InterPro" id="IPR006143">
    <property type="entry name" value="RND_pump_MFP"/>
</dbReference>
<dbReference type="NCBIfam" id="TIGR01730">
    <property type="entry name" value="RND_mfp"/>
    <property type="match status" value="1"/>
</dbReference>
<evidence type="ECO:0000259" key="4">
    <source>
        <dbReference type="Pfam" id="PF25973"/>
    </source>
</evidence>
<dbReference type="GO" id="GO:0015562">
    <property type="term" value="F:efflux transmembrane transporter activity"/>
    <property type="evidence" value="ECO:0007669"/>
    <property type="project" value="TreeGrafter"/>
</dbReference>
<organism evidence="5 6">
    <name type="scientific">Maribrevibacterium harenarium</name>
    <dbReference type="NCBI Taxonomy" id="2589817"/>
    <lineage>
        <taxon>Bacteria</taxon>
        <taxon>Pseudomonadati</taxon>
        <taxon>Pseudomonadota</taxon>
        <taxon>Gammaproteobacteria</taxon>
        <taxon>Oceanospirillales</taxon>
        <taxon>Oceanospirillaceae</taxon>
        <taxon>Maribrevibacterium</taxon>
    </lineage>
</organism>
<dbReference type="InterPro" id="IPR058647">
    <property type="entry name" value="BSH_CzcB-like"/>
</dbReference>
<evidence type="ECO:0000256" key="2">
    <source>
        <dbReference type="SAM" id="Coils"/>
    </source>
</evidence>
<feature type="signal peptide" evidence="3">
    <location>
        <begin position="1"/>
        <end position="29"/>
    </location>
</feature>
<evidence type="ECO:0000313" key="6">
    <source>
        <dbReference type="Proteomes" id="UP000315901"/>
    </source>
</evidence>
<comment type="similarity">
    <text evidence="1">Belongs to the membrane fusion protein (MFP) (TC 8.A.1) family.</text>
</comment>
<evidence type="ECO:0000256" key="1">
    <source>
        <dbReference type="ARBA" id="ARBA00009477"/>
    </source>
</evidence>
<feature type="domain" description="CzcB-like barrel-sandwich hybrid" evidence="4">
    <location>
        <begin position="77"/>
        <end position="218"/>
    </location>
</feature>
<dbReference type="Gene3D" id="2.40.50.100">
    <property type="match status" value="1"/>
</dbReference>
<dbReference type="PANTHER" id="PTHR30469">
    <property type="entry name" value="MULTIDRUG RESISTANCE PROTEIN MDTA"/>
    <property type="match status" value="1"/>
</dbReference>
<gene>
    <name evidence="5" type="ORF">FJM67_04390</name>
</gene>
<dbReference type="OrthoDB" id="9781888at2"/>
<feature type="chain" id="PRO_5021316344" evidence="3">
    <location>
        <begin position="30"/>
        <end position="397"/>
    </location>
</feature>
<dbReference type="GO" id="GO:1990281">
    <property type="term" value="C:efflux pump complex"/>
    <property type="evidence" value="ECO:0007669"/>
    <property type="project" value="TreeGrafter"/>
</dbReference>
<proteinExistence type="inferred from homology"/>
<keyword evidence="6" id="KW-1185">Reference proteome</keyword>
<keyword evidence="3" id="KW-0732">Signal</keyword>
<dbReference type="Pfam" id="PF25973">
    <property type="entry name" value="BSH_CzcB"/>
    <property type="match status" value="1"/>
</dbReference>
<dbReference type="AlphaFoldDB" id="A0A501X203"/>
<comment type="caution">
    <text evidence="5">The sequence shown here is derived from an EMBL/GenBank/DDBJ whole genome shotgun (WGS) entry which is preliminary data.</text>
</comment>
<protein>
    <submittedName>
        <fullName evidence="5">Efflux RND transporter periplasmic adaptor subunit</fullName>
    </submittedName>
</protein>
<keyword evidence="2" id="KW-0175">Coiled coil</keyword>
<dbReference type="PANTHER" id="PTHR30469:SF15">
    <property type="entry name" value="HLYD FAMILY OF SECRETION PROTEINS"/>
    <property type="match status" value="1"/>
</dbReference>
<accession>A0A501X203</accession>
<dbReference type="EMBL" id="VFRR01000005">
    <property type="protein sequence ID" value="TPE54506.1"/>
    <property type="molecule type" value="Genomic_DNA"/>
</dbReference>
<dbReference type="Gene3D" id="1.10.287.470">
    <property type="entry name" value="Helix hairpin bin"/>
    <property type="match status" value="1"/>
</dbReference>
<dbReference type="Proteomes" id="UP000315901">
    <property type="component" value="Unassembled WGS sequence"/>
</dbReference>
<feature type="coiled-coil region" evidence="2">
    <location>
        <begin position="116"/>
        <end position="191"/>
    </location>
</feature>
<sequence length="397" mass="43740">MRKAFPWITFLAALAILAAAGVYIQQAIAAQQNQVKQQRPPAPQPPLEVSVVEVVTTPHSARVNLVGIAHPRYELTLTSQVSGEVHSLGKEYEVGRFIKQGTVLITLKNPELIANLASAENSVANAELALKEEERQVQQAQAEWQAAGLTGQPSSELVLRKPQLAAARAALKAAQANLQLARERQQDLVIRAPFDGVITATQVAPGQYINANTTVATIHSADYAMIELQPSNQDWFKLPATDDMVEQRWPAQVESVDSSATWRGFVASVSQHLDSNSRLRSLFVRVDAPFDQVQPLLSGSYVSVQLQGKTIDGLWQLPNSSLSQKSEIWYVDEKQQLKNFAASPVFVDNRFIYIRPPVQLASQKQQVLTHPYNSYLVGTKVRPLVQDSNILVAGQKQ</sequence>
<name>A0A501X203_9GAMM</name>
<dbReference type="SUPFAM" id="SSF111369">
    <property type="entry name" value="HlyD-like secretion proteins"/>
    <property type="match status" value="1"/>
</dbReference>
<reference evidence="5 6" key="1">
    <citation type="submission" date="2019-06" db="EMBL/GenBank/DDBJ databases">
        <title>A novel bacterium of genus Marinomonas, isolated from coastal sand.</title>
        <authorList>
            <person name="Huang H."/>
            <person name="Mo K."/>
            <person name="Hu Y."/>
        </authorList>
    </citation>
    <scope>NUCLEOTIDE SEQUENCE [LARGE SCALE GENOMIC DNA]</scope>
    <source>
        <strain evidence="5 6">HB171799</strain>
    </source>
</reference>
<dbReference type="Gene3D" id="2.40.30.170">
    <property type="match status" value="1"/>
</dbReference>